<dbReference type="GO" id="GO:0016747">
    <property type="term" value="F:acyltransferase activity, transferring groups other than amino-acyl groups"/>
    <property type="evidence" value="ECO:0007669"/>
    <property type="project" value="TreeGrafter"/>
</dbReference>
<dbReference type="Gene3D" id="2.60.40.10">
    <property type="entry name" value="Immunoglobulins"/>
    <property type="match status" value="1"/>
</dbReference>
<dbReference type="SUPFAM" id="SSF81296">
    <property type="entry name" value="E set domains"/>
    <property type="match status" value="1"/>
</dbReference>
<dbReference type="SUPFAM" id="SSF53474">
    <property type="entry name" value="alpha/beta-Hydrolases"/>
    <property type="match status" value="1"/>
</dbReference>
<keyword evidence="2" id="KW-0614">Plasmid</keyword>
<feature type="chain" id="PRO_5014496893" evidence="1">
    <location>
        <begin position="25"/>
        <end position="402"/>
    </location>
</feature>
<dbReference type="Pfam" id="PF00756">
    <property type="entry name" value="Esterase"/>
    <property type="match status" value="1"/>
</dbReference>
<feature type="signal peptide" evidence="1">
    <location>
        <begin position="1"/>
        <end position="24"/>
    </location>
</feature>
<evidence type="ECO:0000313" key="2">
    <source>
        <dbReference type="EMBL" id="AOR79556.1"/>
    </source>
</evidence>
<reference evidence="3 4" key="1">
    <citation type="submission" date="2014-03" db="EMBL/GenBank/DDBJ databases">
        <title>Whole genome sequence of Novosphingobium resinovorum KF1.</title>
        <authorList>
            <person name="Gan H.M."/>
            <person name="Gan H.Y."/>
            <person name="Chew T.H."/>
            <person name="Savka M.A."/>
        </authorList>
    </citation>
    <scope>NUCLEOTIDE SEQUENCE [LARGE SCALE GENOMIC DNA]</scope>
    <source>
        <strain evidence="3 4">KF1</strain>
    </source>
</reference>
<dbReference type="RefSeq" id="WP_036528999.1">
    <property type="nucleotide sequence ID" value="NZ_CP017076.1"/>
</dbReference>
<dbReference type="PATRIC" id="fig|158500.4.peg.4615"/>
<dbReference type="EMBL" id="JFYZ01000036">
    <property type="protein sequence ID" value="EZP75674.1"/>
    <property type="molecule type" value="Genomic_DNA"/>
</dbReference>
<dbReference type="PANTHER" id="PTHR48098:SF1">
    <property type="entry name" value="DIACYLGLYCEROL ACYLTRANSFERASE_MYCOLYLTRANSFERASE AG85A"/>
    <property type="match status" value="1"/>
</dbReference>
<dbReference type="Proteomes" id="UP000024329">
    <property type="component" value="Unassembled WGS sequence"/>
</dbReference>
<dbReference type="KEGG" id="nre:BES08_22385"/>
<dbReference type="Gene3D" id="3.40.50.1820">
    <property type="entry name" value="alpha/beta hydrolase"/>
    <property type="match status" value="1"/>
</dbReference>
<evidence type="ECO:0000256" key="1">
    <source>
        <dbReference type="SAM" id="SignalP"/>
    </source>
</evidence>
<dbReference type="eggNOG" id="COG2382">
    <property type="taxonomic scope" value="Bacteria"/>
</dbReference>
<name>A0A031JNU8_9SPHN</name>
<protein>
    <submittedName>
        <fullName evidence="3">Esterase</fullName>
    </submittedName>
</protein>
<proteinExistence type="predicted"/>
<accession>A0A031JNU8</accession>
<dbReference type="InterPro" id="IPR014756">
    <property type="entry name" value="Ig_E-set"/>
</dbReference>
<dbReference type="AlphaFoldDB" id="A0A031JNU8"/>
<evidence type="ECO:0000313" key="5">
    <source>
        <dbReference type="Proteomes" id="UP000094626"/>
    </source>
</evidence>
<keyword evidence="5" id="KW-1185">Reference proteome</keyword>
<dbReference type="OrthoDB" id="9784036at2"/>
<reference evidence="5" key="3">
    <citation type="journal article" date="2017" name="J. Biotechnol.">
        <title>Complete genome sequence of Novosphingobium resinovorum SA1, a versatile xenobiotic-degrading bacterium capable of utilizing sulfanilic acid.</title>
        <authorList>
            <person name="Hegedus B."/>
            <person name="Kos P.B."/>
            <person name="Balint B."/>
            <person name="Maroti G."/>
            <person name="Gan H.M."/>
            <person name="Perei K."/>
            <person name="Rakhely G."/>
        </authorList>
    </citation>
    <scope>NUCLEOTIDE SEQUENCE [LARGE SCALE GENOMIC DNA]</scope>
    <source>
        <strain evidence="5">SA1</strain>
    </source>
</reference>
<sequence length="402" mass="44115">MSFRLAFLAALSAATAMPLAPATAQQPVQLDPSTCVTPPFYSGPAPFKSVEQLPDQRVTFRICAPDAKEVLLTSTDIAKIIPMGFPPGTPQGLTMAKDKTGLWTVTTPQPVPADTSRFAFRVDGVKTPDPLGKTFSEELKGINSTFEVIGPEGAFQTWDAKVAHGTVSTVEYWSNSLGIKRRAHVYTPPGYTKDARKYPVLYLVHGAGDSDDSWTSVGHANLILDNLIASGKAVPMIVVMPDGHTPLREGVMTLDNPDFGNELIKDLIPYVDANYRTDARPATRAMAGLSMGGSHTLRNGLTHPDLFRWIGVFSMGLGVGPDKGRVDEYAKTYDAALKQSARDLRLLYFAMGKDDFLYGTVAPTRALFDRYHIAYHYNETGGGHEWPNWRRYLADFAPRLFR</sequence>
<keyword evidence="1" id="KW-0732">Signal</keyword>
<dbReference type="PANTHER" id="PTHR48098">
    <property type="entry name" value="ENTEROCHELIN ESTERASE-RELATED"/>
    <property type="match status" value="1"/>
</dbReference>
<dbReference type="Proteomes" id="UP000094626">
    <property type="component" value="Plasmid pSA1"/>
</dbReference>
<dbReference type="InterPro" id="IPR050583">
    <property type="entry name" value="Mycobacterial_A85_antigen"/>
</dbReference>
<dbReference type="InterPro" id="IPR029058">
    <property type="entry name" value="AB_hydrolase_fold"/>
</dbReference>
<dbReference type="EMBL" id="CP017076">
    <property type="protein sequence ID" value="AOR79556.1"/>
    <property type="molecule type" value="Genomic_DNA"/>
</dbReference>
<dbReference type="InterPro" id="IPR000801">
    <property type="entry name" value="Esterase-like"/>
</dbReference>
<evidence type="ECO:0000313" key="4">
    <source>
        <dbReference type="Proteomes" id="UP000024329"/>
    </source>
</evidence>
<organism evidence="3 4">
    <name type="scientific">Novosphingobium resinovorum</name>
    <dbReference type="NCBI Taxonomy" id="158500"/>
    <lineage>
        <taxon>Bacteria</taxon>
        <taxon>Pseudomonadati</taxon>
        <taxon>Pseudomonadota</taxon>
        <taxon>Alphaproteobacteria</taxon>
        <taxon>Sphingomonadales</taxon>
        <taxon>Sphingomonadaceae</taxon>
        <taxon>Novosphingobium</taxon>
    </lineage>
</organism>
<reference evidence="2" key="2">
    <citation type="submission" date="2016-08" db="EMBL/GenBank/DDBJ databases">
        <authorList>
            <person name="Seilhamer J.J."/>
        </authorList>
    </citation>
    <scope>NUCLEOTIDE SEQUENCE [LARGE SCALE GENOMIC DNA]</scope>
    <source>
        <strain evidence="2">SA1</strain>
        <plasmid evidence="2">pSA1</plasmid>
    </source>
</reference>
<evidence type="ECO:0000313" key="3">
    <source>
        <dbReference type="EMBL" id="EZP75674.1"/>
    </source>
</evidence>
<geneLocation type="plasmid" evidence="2 5">
    <name>pSA1</name>
</geneLocation>
<gene>
    <name evidence="2" type="ORF">BES08_22385</name>
    <name evidence="3" type="ORF">BV97_04539</name>
</gene>
<dbReference type="InterPro" id="IPR013783">
    <property type="entry name" value="Ig-like_fold"/>
</dbReference>